<dbReference type="SUPFAM" id="SSF56935">
    <property type="entry name" value="Porins"/>
    <property type="match status" value="1"/>
</dbReference>
<evidence type="ECO:0000256" key="1">
    <source>
        <dbReference type="ARBA" id="ARBA00004571"/>
    </source>
</evidence>
<evidence type="ECO:0000259" key="14">
    <source>
        <dbReference type="Pfam" id="PF07715"/>
    </source>
</evidence>
<evidence type="ECO:0000256" key="3">
    <source>
        <dbReference type="ARBA" id="ARBA00022448"/>
    </source>
</evidence>
<evidence type="ECO:0000256" key="12">
    <source>
        <dbReference type="SAM" id="SignalP"/>
    </source>
</evidence>
<dbReference type="InterPro" id="IPR037066">
    <property type="entry name" value="Plug_dom_sf"/>
</dbReference>
<dbReference type="PANTHER" id="PTHR30069:SF36">
    <property type="entry name" value="BLL6948 PROTEIN"/>
    <property type="match status" value="1"/>
</dbReference>
<dbReference type="RefSeq" id="WP_161034408.1">
    <property type="nucleotide sequence ID" value="NZ_WWCL01000001.1"/>
</dbReference>
<evidence type="ECO:0000256" key="7">
    <source>
        <dbReference type="ARBA" id="ARBA00023136"/>
    </source>
</evidence>
<comment type="caution">
    <text evidence="15">The sequence shown here is derived from an EMBL/GenBank/DDBJ whole genome shotgun (WGS) entry which is preliminary data.</text>
</comment>
<protein>
    <submittedName>
        <fullName evidence="15">TonB-dependent receptor</fullName>
    </submittedName>
</protein>
<keyword evidence="5 10" id="KW-0812">Transmembrane</keyword>
<keyword evidence="9 10" id="KW-0998">Cell outer membrane</keyword>
<dbReference type="GO" id="GO:0009279">
    <property type="term" value="C:cell outer membrane"/>
    <property type="evidence" value="ECO:0007669"/>
    <property type="project" value="UniProtKB-SubCell"/>
</dbReference>
<sequence>MSSVRSHYASLLAAPALLVPFVTVHAEPTGLLTVTVEASRTSQLGLADSANQGSITGRELELRTVYRPAEILEATPGLIVGQHSGEGKASQYYLRGFNLDHGTDLATYVDDMPVNQRSHAHGQGWTDLNFLIPEVVGRMDYSKGPYSARLGDFASAGSVTVNYANRLSDSVFTISGGQNAYGRAALAASSEIGSGSLLYALESVHNNGPYTRGDNYRKANGVLRYSVGPASNGWSVTAMAYRGQWNSTDQIPLRAVQDGSIGRFDAIDNTDGGRSARSSLSATWRSTTAEAAAKLNAYVIRNRLDLFSDFTYYMDDPVNGDQFGQPDRRVTSGFGASHTWRDVPVLGLAGDWTLGLTGQNDNVFNGLNHTRAQQVLSATRQDHIVESSAALYVENATRWTDKLRSVAGVRTDRYRFDVKSNLADNSGTASAQLVSPSLSLILSPFAQTELYLNLGKGFHSNDGRGTVAKVDAKTGEAVTPVPGLVQSRGQEVGLRTELIPRMQTSLSLYRLDFDSELTYIGDSGTTEAGRPSRRYGVEISNYYKVLPWLSFDVDAAYAHARSRDHDALAGDYIEDAVEGVGQLALTVDKYGPWSGALRLRYFGPRPLTADNRVRSRSSFTLNGHVAYQLTPKLRLSLEAFNIANRKVSAIDYFYSSQLRGEAAPVDDVHFHPSESRSLRATLIANW</sequence>
<evidence type="ECO:0000256" key="4">
    <source>
        <dbReference type="ARBA" id="ARBA00022452"/>
    </source>
</evidence>
<dbReference type="GO" id="GO:0044718">
    <property type="term" value="P:siderophore transmembrane transport"/>
    <property type="evidence" value="ECO:0007669"/>
    <property type="project" value="TreeGrafter"/>
</dbReference>
<evidence type="ECO:0000256" key="11">
    <source>
        <dbReference type="RuleBase" id="RU003357"/>
    </source>
</evidence>
<dbReference type="EMBL" id="WWCL01000001">
    <property type="protein sequence ID" value="MYN44812.1"/>
    <property type="molecule type" value="Genomic_DNA"/>
</dbReference>
<keyword evidence="4 10" id="KW-1134">Transmembrane beta strand</keyword>
<dbReference type="Pfam" id="PF07715">
    <property type="entry name" value="Plug"/>
    <property type="match status" value="1"/>
</dbReference>
<feature type="chain" id="PRO_5032377900" evidence="12">
    <location>
        <begin position="27"/>
        <end position="686"/>
    </location>
</feature>
<dbReference type="Gene3D" id="2.40.170.20">
    <property type="entry name" value="TonB-dependent receptor, beta-barrel domain"/>
    <property type="match status" value="1"/>
</dbReference>
<evidence type="ECO:0000256" key="8">
    <source>
        <dbReference type="ARBA" id="ARBA00023170"/>
    </source>
</evidence>
<reference evidence="15" key="1">
    <citation type="submission" date="2019-12" db="EMBL/GenBank/DDBJ databases">
        <title>Novel species isolated from a subtropical stream in China.</title>
        <authorList>
            <person name="Lu H."/>
        </authorList>
    </citation>
    <scope>NUCLEOTIDE SEQUENCE [LARGE SCALE GENOMIC DNA]</scope>
    <source>
        <strain evidence="15">FT93W</strain>
    </source>
</reference>
<dbReference type="Gene3D" id="2.170.130.10">
    <property type="entry name" value="TonB-dependent receptor, plug domain"/>
    <property type="match status" value="1"/>
</dbReference>
<evidence type="ECO:0000313" key="16">
    <source>
        <dbReference type="Proteomes" id="UP000444316"/>
    </source>
</evidence>
<keyword evidence="16" id="KW-1185">Reference proteome</keyword>
<evidence type="ECO:0000313" key="15">
    <source>
        <dbReference type="EMBL" id="MYN44812.1"/>
    </source>
</evidence>
<dbReference type="GO" id="GO:0015344">
    <property type="term" value="F:siderophore uptake transmembrane transporter activity"/>
    <property type="evidence" value="ECO:0007669"/>
    <property type="project" value="TreeGrafter"/>
</dbReference>
<keyword evidence="6 11" id="KW-0798">TonB box</keyword>
<evidence type="ECO:0000256" key="9">
    <source>
        <dbReference type="ARBA" id="ARBA00023237"/>
    </source>
</evidence>
<dbReference type="AlphaFoldDB" id="A0A845HVE3"/>
<feature type="domain" description="TonB-dependent receptor-like beta-barrel" evidence="13">
    <location>
        <begin position="215"/>
        <end position="642"/>
    </location>
</feature>
<evidence type="ECO:0000256" key="2">
    <source>
        <dbReference type="ARBA" id="ARBA00009810"/>
    </source>
</evidence>
<organism evidence="15 16">
    <name type="scientific">Duganella fentianensis</name>
    <dbReference type="NCBI Taxonomy" id="2692177"/>
    <lineage>
        <taxon>Bacteria</taxon>
        <taxon>Pseudomonadati</taxon>
        <taxon>Pseudomonadota</taxon>
        <taxon>Betaproteobacteria</taxon>
        <taxon>Burkholderiales</taxon>
        <taxon>Oxalobacteraceae</taxon>
        <taxon>Telluria group</taxon>
        <taxon>Duganella</taxon>
    </lineage>
</organism>
<evidence type="ECO:0000256" key="6">
    <source>
        <dbReference type="ARBA" id="ARBA00023077"/>
    </source>
</evidence>
<keyword evidence="3 10" id="KW-0813">Transport</keyword>
<comment type="similarity">
    <text evidence="2 10 11">Belongs to the TonB-dependent receptor family.</text>
</comment>
<name>A0A845HVE3_9BURK</name>
<dbReference type="Proteomes" id="UP000444316">
    <property type="component" value="Unassembled WGS sequence"/>
</dbReference>
<evidence type="ECO:0000256" key="5">
    <source>
        <dbReference type="ARBA" id="ARBA00022692"/>
    </source>
</evidence>
<dbReference type="InterPro" id="IPR000531">
    <property type="entry name" value="Beta-barrel_TonB"/>
</dbReference>
<keyword evidence="12" id="KW-0732">Signal</keyword>
<dbReference type="PROSITE" id="PS52016">
    <property type="entry name" value="TONB_DEPENDENT_REC_3"/>
    <property type="match status" value="1"/>
</dbReference>
<evidence type="ECO:0000256" key="10">
    <source>
        <dbReference type="PROSITE-ProRule" id="PRU01360"/>
    </source>
</evidence>
<dbReference type="PANTHER" id="PTHR30069">
    <property type="entry name" value="TONB-DEPENDENT OUTER MEMBRANE RECEPTOR"/>
    <property type="match status" value="1"/>
</dbReference>
<dbReference type="InterPro" id="IPR012910">
    <property type="entry name" value="Plug_dom"/>
</dbReference>
<dbReference type="InterPro" id="IPR036942">
    <property type="entry name" value="Beta-barrel_TonB_sf"/>
</dbReference>
<gene>
    <name evidence="15" type="ORF">GTP23_06955</name>
</gene>
<proteinExistence type="inferred from homology"/>
<keyword evidence="7 10" id="KW-0472">Membrane</keyword>
<feature type="domain" description="TonB-dependent receptor plug" evidence="14">
    <location>
        <begin position="54"/>
        <end position="157"/>
    </location>
</feature>
<comment type="subcellular location">
    <subcellularLocation>
        <location evidence="1 10">Cell outer membrane</location>
        <topology evidence="1 10">Multi-pass membrane protein</topology>
    </subcellularLocation>
</comment>
<accession>A0A845HVE3</accession>
<feature type="signal peptide" evidence="12">
    <location>
        <begin position="1"/>
        <end position="26"/>
    </location>
</feature>
<keyword evidence="8 15" id="KW-0675">Receptor</keyword>
<dbReference type="InterPro" id="IPR039426">
    <property type="entry name" value="TonB-dep_rcpt-like"/>
</dbReference>
<dbReference type="Pfam" id="PF00593">
    <property type="entry name" value="TonB_dep_Rec_b-barrel"/>
    <property type="match status" value="1"/>
</dbReference>
<evidence type="ECO:0000259" key="13">
    <source>
        <dbReference type="Pfam" id="PF00593"/>
    </source>
</evidence>